<sequence length="167" mass="18302">MTCPCDHHQRQRATRPGGHPFPASPLRALGPDDRALPRPGSTGHRDATATRHRGRPRRWRGRPRHSGASPGTTRPRPPLGQARGSHRPPPLAPARVHVSRTAATTTTSPPAAADGPTPTQKTRTAHHPYPAPPRLILLRRRRRRRLHLLRPTTPQPPPAPDLDLGSP</sequence>
<evidence type="ECO:0000313" key="3">
    <source>
        <dbReference type="Proteomes" id="UP000823388"/>
    </source>
</evidence>
<reference evidence="2" key="1">
    <citation type="submission" date="2020-05" db="EMBL/GenBank/DDBJ databases">
        <title>WGS assembly of Panicum virgatum.</title>
        <authorList>
            <person name="Lovell J.T."/>
            <person name="Jenkins J."/>
            <person name="Shu S."/>
            <person name="Juenger T.E."/>
            <person name="Schmutz J."/>
        </authorList>
    </citation>
    <scope>NUCLEOTIDE SEQUENCE</scope>
    <source>
        <strain evidence="2">AP13</strain>
    </source>
</reference>
<feature type="compositionally biased region" description="Low complexity" evidence="1">
    <location>
        <begin position="101"/>
        <end position="119"/>
    </location>
</feature>
<keyword evidence="3" id="KW-1185">Reference proteome</keyword>
<organism evidence="2 3">
    <name type="scientific">Panicum virgatum</name>
    <name type="common">Blackwell switchgrass</name>
    <dbReference type="NCBI Taxonomy" id="38727"/>
    <lineage>
        <taxon>Eukaryota</taxon>
        <taxon>Viridiplantae</taxon>
        <taxon>Streptophyta</taxon>
        <taxon>Embryophyta</taxon>
        <taxon>Tracheophyta</taxon>
        <taxon>Spermatophyta</taxon>
        <taxon>Magnoliopsida</taxon>
        <taxon>Liliopsida</taxon>
        <taxon>Poales</taxon>
        <taxon>Poaceae</taxon>
        <taxon>PACMAD clade</taxon>
        <taxon>Panicoideae</taxon>
        <taxon>Panicodae</taxon>
        <taxon>Paniceae</taxon>
        <taxon>Panicinae</taxon>
        <taxon>Panicum</taxon>
        <taxon>Panicum sect. Hiantes</taxon>
    </lineage>
</organism>
<comment type="caution">
    <text evidence="2">The sequence shown here is derived from an EMBL/GenBank/DDBJ whole genome shotgun (WGS) entry which is preliminary data.</text>
</comment>
<feature type="region of interest" description="Disordered" evidence="1">
    <location>
        <begin position="1"/>
        <end position="167"/>
    </location>
</feature>
<evidence type="ECO:0000313" key="2">
    <source>
        <dbReference type="EMBL" id="KAG2579459.1"/>
    </source>
</evidence>
<feature type="compositionally biased region" description="Basic residues" evidence="1">
    <location>
        <begin position="137"/>
        <end position="148"/>
    </location>
</feature>
<dbReference type="AlphaFoldDB" id="A0A8T0R2Y8"/>
<dbReference type="Proteomes" id="UP000823388">
    <property type="component" value="Chromosome 6N"/>
</dbReference>
<gene>
    <name evidence="2" type="ORF">PVAP13_6NG288625</name>
</gene>
<dbReference type="EMBL" id="CM029048">
    <property type="protein sequence ID" value="KAG2579459.1"/>
    <property type="molecule type" value="Genomic_DNA"/>
</dbReference>
<evidence type="ECO:0000256" key="1">
    <source>
        <dbReference type="SAM" id="MobiDB-lite"/>
    </source>
</evidence>
<accession>A0A8T0R2Y8</accession>
<name>A0A8T0R2Y8_PANVG</name>
<feature type="compositionally biased region" description="Basic residues" evidence="1">
    <location>
        <begin position="50"/>
        <end position="65"/>
    </location>
</feature>
<protein>
    <submittedName>
        <fullName evidence="2">Uncharacterized protein</fullName>
    </submittedName>
</protein>
<proteinExistence type="predicted"/>